<comment type="caution">
    <text evidence="2">The sequence shown here is derived from an EMBL/GenBank/DDBJ whole genome shotgun (WGS) entry which is preliminary data.</text>
</comment>
<evidence type="ECO:0000313" key="2">
    <source>
        <dbReference type="EMBL" id="GBP33457.1"/>
    </source>
</evidence>
<evidence type="ECO:0000313" key="3">
    <source>
        <dbReference type="Proteomes" id="UP000299102"/>
    </source>
</evidence>
<organism evidence="2 3">
    <name type="scientific">Eumeta variegata</name>
    <name type="common">Bagworm moth</name>
    <name type="synonym">Eumeta japonica</name>
    <dbReference type="NCBI Taxonomy" id="151549"/>
    <lineage>
        <taxon>Eukaryota</taxon>
        <taxon>Metazoa</taxon>
        <taxon>Ecdysozoa</taxon>
        <taxon>Arthropoda</taxon>
        <taxon>Hexapoda</taxon>
        <taxon>Insecta</taxon>
        <taxon>Pterygota</taxon>
        <taxon>Neoptera</taxon>
        <taxon>Endopterygota</taxon>
        <taxon>Lepidoptera</taxon>
        <taxon>Glossata</taxon>
        <taxon>Ditrysia</taxon>
        <taxon>Tineoidea</taxon>
        <taxon>Psychidae</taxon>
        <taxon>Oiketicinae</taxon>
        <taxon>Eumeta</taxon>
    </lineage>
</organism>
<feature type="region of interest" description="Disordered" evidence="1">
    <location>
        <begin position="88"/>
        <end position="109"/>
    </location>
</feature>
<keyword evidence="3" id="KW-1185">Reference proteome</keyword>
<sequence>MGRRKGGGGWKASHKKAVYPCGRAVILSFTYNWTGGRCKCAARLSYSTTNLPQAASRQFYYTEKYGLIYFDGLLTDIRGRENIRSDVHGVGHNLASPKSETLESEPSTTNREQLPLIMMTTGITDINLLRVGRGGGGSARAGIERVNSKSKDSSARERGQGIGSLLRFGIARERSVVTRKEGQERGERRLQRHSARARDAISLNASTFYGGLA</sequence>
<feature type="compositionally biased region" description="Polar residues" evidence="1">
    <location>
        <begin position="96"/>
        <end position="109"/>
    </location>
</feature>
<name>A0A4C1V5B4_EUMVA</name>
<dbReference type="AlphaFoldDB" id="A0A4C1V5B4"/>
<protein>
    <submittedName>
        <fullName evidence="2">Uncharacterized protein</fullName>
    </submittedName>
</protein>
<accession>A0A4C1V5B4</accession>
<gene>
    <name evidence="2" type="ORF">EVAR_23860_1</name>
</gene>
<reference evidence="2 3" key="1">
    <citation type="journal article" date="2019" name="Commun. Biol.">
        <title>The bagworm genome reveals a unique fibroin gene that provides high tensile strength.</title>
        <authorList>
            <person name="Kono N."/>
            <person name="Nakamura H."/>
            <person name="Ohtoshi R."/>
            <person name="Tomita M."/>
            <person name="Numata K."/>
            <person name="Arakawa K."/>
        </authorList>
    </citation>
    <scope>NUCLEOTIDE SEQUENCE [LARGE SCALE GENOMIC DNA]</scope>
</reference>
<proteinExistence type="predicted"/>
<dbReference type="Proteomes" id="UP000299102">
    <property type="component" value="Unassembled WGS sequence"/>
</dbReference>
<evidence type="ECO:0000256" key="1">
    <source>
        <dbReference type="SAM" id="MobiDB-lite"/>
    </source>
</evidence>
<dbReference type="EMBL" id="BGZK01000274">
    <property type="protein sequence ID" value="GBP33457.1"/>
    <property type="molecule type" value="Genomic_DNA"/>
</dbReference>